<keyword evidence="5" id="KW-1185">Reference proteome</keyword>
<evidence type="ECO:0000256" key="1">
    <source>
        <dbReference type="ARBA" id="ARBA00022630"/>
    </source>
</evidence>
<evidence type="ECO:0000313" key="4">
    <source>
        <dbReference type="EMBL" id="EGD22699.1"/>
    </source>
</evidence>
<protein>
    <submittedName>
        <fullName evidence="4">Oxidoreductase, 2-nitropropane dioxygenase family protein</fullName>
    </submittedName>
</protein>
<dbReference type="CDD" id="cd04730">
    <property type="entry name" value="NPD_like"/>
    <property type="match status" value="1"/>
</dbReference>
<evidence type="ECO:0000256" key="2">
    <source>
        <dbReference type="ARBA" id="ARBA00022643"/>
    </source>
</evidence>
<evidence type="ECO:0000313" key="5">
    <source>
        <dbReference type="Proteomes" id="UP000004245"/>
    </source>
</evidence>
<dbReference type="SUPFAM" id="SSF51412">
    <property type="entry name" value="Inosine monophosphate dehydrogenase (IMPDH)"/>
    <property type="match status" value="1"/>
</dbReference>
<evidence type="ECO:0000256" key="3">
    <source>
        <dbReference type="ARBA" id="ARBA00023002"/>
    </source>
</evidence>
<dbReference type="PANTHER" id="PTHR32332:SF20">
    <property type="entry name" value="2-NITROPROPANE DIOXYGENASE-LIKE PROTEIN"/>
    <property type="match status" value="1"/>
</dbReference>
<keyword evidence="2" id="KW-0288">FMN</keyword>
<dbReference type="HOGENOM" id="CLU_038732_1_0_11"/>
<organism evidence="4 5">
    <name type="scientific">Prescottella equi ATCC 33707</name>
    <dbReference type="NCBI Taxonomy" id="525370"/>
    <lineage>
        <taxon>Bacteria</taxon>
        <taxon>Bacillati</taxon>
        <taxon>Actinomycetota</taxon>
        <taxon>Actinomycetes</taxon>
        <taxon>Mycobacteriales</taxon>
        <taxon>Nocardiaceae</taxon>
        <taxon>Prescottella</taxon>
    </lineage>
</organism>
<dbReference type="AlphaFoldDB" id="E9T568"/>
<comment type="caution">
    <text evidence="4">The sequence shown here is derived from an EMBL/GenBank/DDBJ whole genome shotgun (WGS) entry which is preliminary data.</text>
</comment>
<dbReference type="GO" id="GO:0018580">
    <property type="term" value="F:nitronate monooxygenase activity"/>
    <property type="evidence" value="ECO:0007669"/>
    <property type="project" value="InterPro"/>
</dbReference>
<sequence length="339" mass="35880">MDRAMTASVDSELRGPIRTRFTDLFGVRHPIVQGGMQWVGRAELVAAVAEAGGLGMITALTQPTPEALAAEIDRCRQLTDRPFGVNVTVLPSIAPPPYAEYRAVIVESGVPVVETAGSSPAEHMDDFKRAGIKVLHKCTSVRHALTAQRLGVDAVSIDGFECAGHPGEDDVPGLILVPAAADALTIPFVASGGFADGRGLVAALALGADGVNMGTRFLCTREAPVHRRIKERIVAADELDTELIFRPLRNTARVASNGVSREVVEILSAGGTFEDVRALVAGARGRRVYELGDPEFGIWSVGLSQGLVRDIPTVRELVDRIVGEAADIVRGRLAALLTG</sequence>
<gene>
    <name evidence="4" type="ORF">HMPREF0724_13696</name>
</gene>
<dbReference type="InterPro" id="IPR013785">
    <property type="entry name" value="Aldolase_TIM"/>
</dbReference>
<keyword evidence="1" id="KW-0285">Flavoprotein</keyword>
<dbReference type="EMBL" id="ADNW02000017">
    <property type="protein sequence ID" value="EGD22699.1"/>
    <property type="molecule type" value="Genomic_DNA"/>
</dbReference>
<dbReference type="Proteomes" id="UP000004245">
    <property type="component" value="Unassembled WGS sequence"/>
</dbReference>
<dbReference type="Pfam" id="PF03060">
    <property type="entry name" value="NMO"/>
    <property type="match status" value="1"/>
</dbReference>
<dbReference type="PANTHER" id="PTHR32332">
    <property type="entry name" value="2-NITROPROPANE DIOXYGENASE"/>
    <property type="match status" value="1"/>
</dbReference>
<keyword evidence="3" id="KW-0560">Oxidoreductase</keyword>
<accession>E9T568</accession>
<dbReference type="Gene3D" id="3.20.20.70">
    <property type="entry name" value="Aldolase class I"/>
    <property type="match status" value="1"/>
</dbReference>
<proteinExistence type="predicted"/>
<dbReference type="InterPro" id="IPR004136">
    <property type="entry name" value="NMO"/>
</dbReference>
<keyword evidence="4" id="KW-0223">Dioxygenase</keyword>
<dbReference type="GO" id="GO:0051213">
    <property type="term" value="F:dioxygenase activity"/>
    <property type="evidence" value="ECO:0007669"/>
    <property type="project" value="UniProtKB-KW"/>
</dbReference>
<name>E9T568_RHOHA</name>
<reference evidence="4" key="1">
    <citation type="submission" date="2011-01" db="EMBL/GenBank/DDBJ databases">
        <authorList>
            <person name="Muzny D."/>
            <person name="Qin X."/>
            <person name="Buhay C."/>
            <person name="Dugan-Rocha S."/>
            <person name="Ding Y."/>
            <person name="Chen G."/>
            <person name="Hawes A."/>
            <person name="Holder M."/>
            <person name="Jhangiani S."/>
            <person name="Johnson A."/>
            <person name="Khan Z."/>
            <person name="Li Z."/>
            <person name="Liu W."/>
            <person name="Liu X."/>
            <person name="Perez L."/>
            <person name="Shen H."/>
            <person name="Wang Q."/>
            <person name="Watt J."/>
            <person name="Xi L."/>
            <person name="Xin Y."/>
            <person name="Zhou J."/>
            <person name="Deng J."/>
            <person name="Jiang H."/>
            <person name="Liu Y."/>
            <person name="Qu J."/>
            <person name="Song X.-Z."/>
            <person name="Zhang L."/>
            <person name="Villasana D."/>
            <person name="Johnson A."/>
            <person name="Liu J."/>
            <person name="Liyanage D."/>
            <person name="Lorensuhewa L."/>
            <person name="Robinson T."/>
            <person name="Song A."/>
            <person name="Song B.-B."/>
            <person name="Dinh H."/>
            <person name="Thornton R."/>
            <person name="Coyle M."/>
            <person name="Francisco L."/>
            <person name="Jackson L."/>
            <person name="Javaid M."/>
            <person name="Korchina V."/>
            <person name="Kovar C."/>
            <person name="Mata R."/>
            <person name="Mathew T."/>
            <person name="Ngo R."/>
            <person name="Nguyen L."/>
            <person name="Nguyen N."/>
            <person name="Okwuonu G."/>
            <person name="Ongeri F."/>
            <person name="Pham C."/>
            <person name="Simmons D."/>
            <person name="Wilczek-Boney K."/>
            <person name="Hale W."/>
            <person name="Jakkamsetti A."/>
            <person name="Pham P."/>
            <person name="Ruth R."/>
            <person name="San Lucas F."/>
            <person name="Warren J."/>
            <person name="Zhang J."/>
            <person name="Zhao Z."/>
            <person name="Zhou C."/>
            <person name="Zhu D."/>
            <person name="Lee S."/>
            <person name="Bess C."/>
            <person name="Blankenburg K."/>
            <person name="Forbes L."/>
            <person name="Fu Q."/>
            <person name="Gubbala S."/>
            <person name="Hirani K."/>
            <person name="Jayaseelan J.C."/>
            <person name="Lara F."/>
            <person name="Munidasa M."/>
            <person name="Palculict T."/>
            <person name="Patil S."/>
            <person name="Pu L.-L."/>
            <person name="Saada N."/>
            <person name="Tang L."/>
            <person name="Weissenberger G."/>
            <person name="Zhu Y."/>
            <person name="Hemphill L."/>
            <person name="Shang Y."/>
            <person name="Youmans B."/>
            <person name="Ayvaz T."/>
            <person name="Ross M."/>
            <person name="Santibanez J."/>
            <person name="Aqrawi P."/>
            <person name="Gross S."/>
            <person name="Joshi V."/>
            <person name="Fowler G."/>
            <person name="Nazareth L."/>
            <person name="Reid J."/>
            <person name="Worley K."/>
            <person name="Petrosino J."/>
            <person name="Highlander S."/>
            <person name="Gibbs R."/>
        </authorList>
    </citation>
    <scope>NUCLEOTIDE SEQUENCE [LARGE SCALE GENOMIC DNA]</scope>
    <source>
        <strain evidence="4">ATCC 33707</strain>
    </source>
</reference>